<gene>
    <name evidence="5" type="ORF">OSB04_un000565</name>
</gene>
<dbReference type="PROSITE" id="PS00375">
    <property type="entry name" value="UDPGT"/>
    <property type="match status" value="1"/>
</dbReference>
<dbReference type="EMBL" id="JARYMX010000039">
    <property type="protein sequence ID" value="KAJ9536265.1"/>
    <property type="molecule type" value="Genomic_DNA"/>
</dbReference>
<accession>A0AA38S4V3</accession>
<reference evidence="5" key="1">
    <citation type="submission" date="2023-03" db="EMBL/GenBank/DDBJ databases">
        <title>Chromosome-scale reference genome and RAD-based genetic map of yellow starthistle (Centaurea solstitialis) reveal putative structural variation and QTLs associated with invader traits.</title>
        <authorList>
            <person name="Reatini B."/>
            <person name="Cang F.A."/>
            <person name="Jiang Q."/>
            <person name="Mckibben M.T.W."/>
            <person name="Barker M.S."/>
            <person name="Rieseberg L.H."/>
            <person name="Dlugosch K.M."/>
        </authorList>
    </citation>
    <scope>NUCLEOTIDE SEQUENCE</scope>
    <source>
        <strain evidence="5">CAN-66</strain>
        <tissue evidence="5">Leaf</tissue>
    </source>
</reference>
<evidence type="ECO:0000313" key="5">
    <source>
        <dbReference type="EMBL" id="KAJ9536265.1"/>
    </source>
</evidence>
<keyword evidence="6" id="KW-1185">Reference proteome</keyword>
<dbReference type="GO" id="GO:0080044">
    <property type="term" value="F:quercetin 7-O-glucosyltransferase activity"/>
    <property type="evidence" value="ECO:0007669"/>
    <property type="project" value="TreeGrafter"/>
</dbReference>
<organism evidence="5 6">
    <name type="scientific">Centaurea solstitialis</name>
    <name type="common">yellow star-thistle</name>
    <dbReference type="NCBI Taxonomy" id="347529"/>
    <lineage>
        <taxon>Eukaryota</taxon>
        <taxon>Viridiplantae</taxon>
        <taxon>Streptophyta</taxon>
        <taxon>Embryophyta</taxon>
        <taxon>Tracheophyta</taxon>
        <taxon>Spermatophyta</taxon>
        <taxon>Magnoliopsida</taxon>
        <taxon>eudicotyledons</taxon>
        <taxon>Gunneridae</taxon>
        <taxon>Pentapetalae</taxon>
        <taxon>asterids</taxon>
        <taxon>campanulids</taxon>
        <taxon>Asterales</taxon>
        <taxon>Asteraceae</taxon>
        <taxon>Carduoideae</taxon>
        <taxon>Cardueae</taxon>
        <taxon>Centaureinae</taxon>
        <taxon>Centaurea</taxon>
    </lineage>
</organism>
<comment type="caution">
    <text evidence="5">The sequence shown here is derived from an EMBL/GenBank/DDBJ whole genome shotgun (WGS) entry which is preliminary data.</text>
</comment>
<proteinExistence type="inferred from homology"/>
<name>A0AA38S4V3_9ASTR</name>
<dbReference type="FunFam" id="3.40.50.2000:FF:000027">
    <property type="entry name" value="Glycosyltransferase"/>
    <property type="match status" value="1"/>
</dbReference>
<comment type="similarity">
    <text evidence="1 3">Belongs to the UDP-glycosyltransferase family.</text>
</comment>
<dbReference type="PANTHER" id="PTHR11926:SF774">
    <property type="entry name" value="UDP-GLYCOSYLTRANSFERASE 85A1-RELATED"/>
    <property type="match status" value="1"/>
</dbReference>
<dbReference type="Proteomes" id="UP001172457">
    <property type="component" value="Unassembled WGS sequence"/>
</dbReference>
<evidence type="ECO:0000256" key="2">
    <source>
        <dbReference type="ARBA" id="ARBA00022679"/>
    </source>
</evidence>
<dbReference type="GO" id="GO:0080043">
    <property type="term" value="F:quercetin 3-O-glucosyltransferase activity"/>
    <property type="evidence" value="ECO:0007669"/>
    <property type="project" value="TreeGrafter"/>
</dbReference>
<evidence type="ECO:0000313" key="6">
    <source>
        <dbReference type="Proteomes" id="UP001172457"/>
    </source>
</evidence>
<dbReference type="Pfam" id="PF00201">
    <property type="entry name" value="UDPGT"/>
    <property type="match status" value="1"/>
</dbReference>
<dbReference type="InterPro" id="IPR002213">
    <property type="entry name" value="UDP_glucos_trans"/>
</dbReference>
<dbReference type="SUPFAM" id="SSF53756">
    <property type="entry name" value="UDP-Glycosyltransferase/glycogen phosphorylase"/>
    <property type="match status" value="1"/>
</dbReference>
<evidence type="ECO:0000256" key="4">
    <source>
        <dbReference type="RuleBase" id="RU362057"/>
    </source>
</evidence>
<dbReference type="FunFam" id="3.40.50.2000:FF:000055">
    <property type="entry name" value="Glycosyltransferase"/>
    <property type="match status" value="1"/>
</dbReference>
<evidence type="ECO:0000256" key="1">
    <source>
        <dbReference type="ARBA" id="ARBA00009995"/>
    </source>
</evidence>
<dbReference type="InterPro" id="IPR035595">
    <property type="entry name" value="UDP_glycos_trans_CS"/>
</dbReference>
<sequence>MPSKTHTKTHFKNTHSQMEAMDLMQKPHAVCIPFPAQGHINPMLKLAKILHSKGFYITFVNTEFNHRRLCKVLGFDTLNRHPSFKFETIPDGLPAAENVDATQDIPSLCKYTSETCLDPFKNLISRLNDTTSIPSVSCVVSDGIMSFTLDAANELGIPEVLFWTTSACGFLAYAHYSGLMEKGLFPLKDSIDLTNGYLDTIVDCIPSMKGIRLKDMPSFIRSIDPDEFMVKFAIQETTRAKKASAIILNTFEELEHDVLNELSSIYSKVYSIGPLHTLENNMKINDLQFLGSSLWKEETECLEWLDSKESNSVVYVNFGSIAVITAQQLVEFSWGLANSKQTFLWIIRPDLVSGESPVLPPEFLEATNDRGLLASWCPQEKVLNHPSIGGFLTHSGWNSTLESISSGVPMICWPFFAEQQTNCWFSCNQWGIAMEIDGDVDRKQVEMHVKMLMVEEKGEEMRQMATVWKRKSESTSSLMNIDNLINHVLLRS</sequence>
<keyword evidence="3" id="KW-0328">Glycosyltransferase</keyword>
<dbReference type="PANTHER" id="PTHR11926">
    <property type="entry name" value="GLUCOSYL/GLUCURONOSYL TRANSFERASES"/>
    <property type="match status" value="1"/>
</dbReference>
<dbReference type="CDD" id="cd03784">
    <property type="entry name" value="GT1_Gtf-like"/>
    <property type="match status" value="1"/>
</dbReference>
<keyword evidence="2 3" id="KW-0808">Transferase</keyword>
<protein>
    <recommendedName>
        <fullName evidence="4">Glycosyltransferase</fullName>
        <ecNumber evidence="4">2.4.1.-</ecNumber>
    </recommendedName>
</protein>
<dbReference type="EC" id="2.4.1.-" evidence="4"/>
<dbReference type="Gene3D" id="3.40.50.2000">
    <property type="entry name" value="Glycogen Phosphorylase B"/>
    <property type="match status" value="2"/>
</dbReference>
<dbReference type="AlphaFoldDB" id="A0AA38S4V3"/>
<evidence type="ECO:0000256" key="3">
    <source>
        <dbReference type="RuleBase" id="RU003718"/>
    </source>
</evidence>